<reference evidence="2" key="1">
    <citation type="submission" date="2023-04" db="EMBL/GenBank/DDBJ databases">
        <title>Phytophthora fragariaefolia NBRC 109709.</title>
        <authorList>
            <person name="Ichikawa N."/>
            <person name="Sato H."/>
            <person name="Tonouchi N."/>
        </authorList>
    </citation>
    <scope>NUCLEOTIDE SEQUENCE</scope>
    <source>
        <strain evidence="2">NBRC 109709</strain>
    </source>
</reference>
<accession>A0A9W6WRF3</accession>
<gene>
    <name evidence="2" type="ORF">Pfra01_000397600</name>
</gene>
<dbReference type="Proteomes" id="UP001165121">
    <property type="component" value="Unassembled WGS sequence"/>
</dbReference>
<dbReference type="AlphaFoldDB" id="A0A9W6WRF3"/>
<organism evidence="2 3">
    <name type="scientific">Phytophthora fragariaefolia</name>
    <dbReference type="NCBI Taxonomy" id="1490495"/>
    <lineage>
        <taxon>Eukaryota</taxon>
        <taxon>Sar</taxon>
        <taxon>Stramenopiles</taxon>
        <taxon>Oomycota</taxon>
        <taxon>Peronosporomycetes</taxon>
        <taxon>Peronosporales</taxon>
        <taxon>Peronosporaceae</taxon>
        <taxon>Phytophthora</taxon>
    </lineage>
</organism>
<evidence type="ECO:0000313" key="2">
    <source>
        <dbReference type="EMBL" id="GMF24122.1"/>
    </source>
</evidence>
<comment type="caution">
    <text evidence="2">The sequence shown here is derived from an EMBL/GenBank/DDBJ whole genome shotgun (WGS) entry which is preliminary data.</text>
</comment>
<protein>
    <submittedName>
        <fullName evidence="2">Unnamed protein product</fullName>
    </submittedName>
</protein>
<sequence>MPAKAFEDAADGCLSDEGGLVEVLEGYTRELGALCGGLEHQQLEDEGDEVNDEFEVGGDTVASLEEMTEECAALLTYFEGGRSVEVAGQEAPETLDVNSLDLKLDHEEYRPEELARDLDSFAVELHDFLSCLGNLSSDDPAPKQEETNECLQGLNCSKKKTVVETSSDSKTHEPGSSAGNTFSSHHAEVFSQRTKTAIAEHIMRLTLQKHRLINQDSTSELGLDTKHARTSGLKVSWSNFQSMSFQQHILRQKFARQRVRQIQEAEKRIESSRLRGAIDVSPRRPTKSERRKLDAQATYLGQLKVSPSPSSAFNPRYLCAVYLYGLRHLGTTFITFGSLAQLEQRARARFAINNVAGIYREMTELVLPENGIYPNKKCRLKRLHRISSLDHVSDGDTLCITQNAYEDMTILCDWIKRRQRVVHDFQFQSQRSPTVVSATISGELEPPKQKPSLNVASKAQLWDSNGRSIGVKTQPVLQ</sequence>
<proteinExistence type="predicted"/>
<feature type="region of interest" description="Disordered" evidence="1">
    <location>
        <begin position="165"/>
        <end position="188"/>
    </location>
</feature>
<dbReference type="EMBL" id="BSXT01000313">
    <property type="protein sequence ID" value="GMF24122.1"/>
    <property type="molecule type" value="Genomic_DNA"/>
</dbReference>
<dbReference type="OrthoDB" id="127648at2759"/>
<evidence type="ECO:0000256" key="1">
    <source>
        <dbReference type="SAM" id="MobiDB-lite"/>
    </source>
</evidence>
<name>A0A9W6WRF3_9STRA</name>
<keyword evidence="3" id="KW-1185">Reference proteome</keyword>
<evidence type="ECO:0000313" key="3">
    <source>
        <dbReference type="Proteomes" id="UP001165121"/>
    </source>
</evidence>